<keyword evidence="3" id="KW-0808">Transferase</keyword>
<dbReference type="PROSITE" id="PS51684">
    <property type="entry name" value="SAM_MT_TRM5_TYW2"/>
    <property type="match status" value="1"/>
</dbReference>
<gene>
    <name evidence="7" type="ORF">HANVADRAFT_39291</name>
</gene>
<evidence type="ECO:0000313" key="7">
    <source>
        <dbReference type="EMBL" id="OBA27100.1"/>
    </source>
</evidence>
<dbReference type="GO" id="GO:0002939">
    <property type="term" value="P:tRNA N1-guanine methylation"/>
    <property type="evidence" value="ECO:0007669"/>
    <property type="project" value="TreeGrafter"/>
</dbReference>
<reference evidence="8" key="1">
    <citation type="journal article" date="2016" name="Proc. Natl. Acad. Sci. U.S.A.">
        <title>Comparative genomics of biotechnologically important yeasts.</title>
        <authorList>
            <person name="Riley R."/>
            <person name="Haridas S."/>
            <person name="Wolfe K.H."/>
            <person name="Lopes M.R."/>
            <person name="Hittinger C.T."/>
            <person name="Goeker M."/>
            <person name="Salamov A.A."/>
            <person name="Wisecaver J.H."/>
            <person name="Long T.M."/>
            <person name="Calvey C.H."/>
            <person name="Aerts A.L."/>
            <person name="Barry K.W."/>
            <person name="Choi C."/>
            <person name="Clum A."/>
            <person name="Coughlan A.Y."/>
            <person name="Deshpande S."/>
            <person name="Douglass A.P."/>
            <person name="Hanson S.J."/>
            <person name="Klenk H.-P."/>
            <person name="LaButti K.M."/>
            <person name="Lapidus A."/>
            <person name="Lindquist E.A."/>
            <person name="Lipzen A.M."/>
            <person name="Meier-Kolthoff J.P."/>
            <person name="Ohm R.A."/>
            <person name="Otillar R.P."/>
            <person name="Pangilinan J.L."/>
            <person name="Peng Y."/>
            <person name="Rokas A."/>
            <person name="Rosa C.A."/>
            <person name="Scheuner C."/>
            <person name="Sibirny A.A."/>
            <person name="Slot J.C."/>
            <person name="Stielow J.B."/>
            <person name="Sun H."/>
            <person name="Kurtzman C.P."/>
            <person name="Blackwell M."/>
            <person name="Grigoriev I.V."/>
            <person name="Jeffries T.W."/>
        </authorList>
    </citation>
    <scope>NUCLEOTIDE SEQUENCE [LARGE SCALE GENOMIC DNA]</scope>
    <source>
        <strain evidence="8">NRRL Y-1626</strain>
    </source>
</reference>
<keyword evidence="1" id="KW-0963">Cytoplasm</keyword>
<proteinExistence type="predicted"/>
<comment type="caution">
    <text evidence="7">The sequence shown here is derived from an EMBL/GenBank/DDBJ whole genome shotgun (WGS) entry which is preliminary data.</text>
</comment>
<feature type="domain" description="SAM-dependent methyltransferase TRM5/TYW2-type" evidence="6">
    <location>
        <begin position="101"/>
        <end position="426"/>
    </location>
</feature>
<dbReference type="Proteomes" id="UP000092321">
    <property type="component" value="Unassembled WGS sequence"/>
</dbReference>
<evidence type="ECO:0000256" key="5">
    <source>
        <dbReference type="ARBA" id="ARBA00022694"/>
    </source>
</evidence>
<dbReference type="SUPFAM" id="SSF53335">
    <property type="entry name" value="S-adenosyl-L-methionine-dependent methyltransferases"/>
    <property type="match status" value="1"/>
</dbReference>
<name>A0A1B7TEG6_9ASCO</name>
<dbReference type="InterPro" id="IPR056743">
    <property type="entry name" value="TRM5-TYW2-like_MTfase"/>
</dbReference>
<keyword evidence="4" id="KW-0949">S-adenosyl-L-methionine</keyword>
<dbReference type="AlphaFoldDB" id="A0A1B7TEG6"/>
<dbReference type="GO" id="GO:0008175">
    <property type="term" value="F:tRNA methyltransferase activity"/>
    <property type="evidence" value="ECO:0007669"/>
    <property type="project" value="TreeGrafter"/>
</dbReference>
<dbReference type="OrthoDB" id="408788at2759"/>
<organism evidence="7 8">
    <name type="scientific">Hanseniaspora valbyensis NRRL Y-1626</name>
    <dbReference type="NCBI Taxonomy" id="766949"/>
    <lineage>
        <taxon>Eukaryota</taxon>
        <taxon>Fungi</taxon>
        <taxon>Dikarya</taxon>
        <taxon>Ascomycota</taxon>
        <taxon>Saccharomycotina</taxon>
        <taxon>Saccharomycetes</taxon>
        <taxon>Saccharomycodales</taxon>
        <taxon>Saccharomycodaceae</taxon>
        <taxon>Hanseniaspora</taxon>
    </lineage>
</organism>
<dbReference type="GO" id="GO:0005759">
    <property type="term" value="C:mitochondrial matrix"/>
    <property type="evidence" value="ECO:0007669"/>
    <property type="project" value="TreeGrafter"/>
</dbReference>
<evidence type="ECO:0000256" key="1">
    <source>
        <dbReference type="ARBA" id="ARBA00022490"/>
    </source>
</evidence>
<keyword evidence="8" id="KW-1185">Reference proteome</keyword>
<evidence type="ECO:0000313" key="8">
    <source>
        <dbReference type="Proteomes" id="UP000092321"/>
    </source>
</evidence>
<dbReference type="Gene3D" id="3.40.50.150">
    <property type="entry name" value="Vaccinia Virus protein VP39"/>
    <property type="match status" value="1"/>
</dbReference>
<keyword evidence="2" id="KW-0489">Methyltransferase</keyword>
<dbReference type="EMBL" id="LXPE01000011">
    <property type="protein sequence ID" value="OBA27100.1"/>
    <property type="molecule type" value="Genomic_DNA"/>
</dbReference>
<dbReference type="InterPro" id="IPR030382">
    <property type="entry name" value="MeTrfase_TRM5/TYW2"/>
</dbReference>
<evidence type="ECO:0000259" key="6">
    <source>
        <dbReference type="PROSITE" id="PS51684"/>
    </source>
</evidence>
<sequence length="432" mass="50496">MFNRSLSCFKTFNTIIKRSMASLLPDNSVSYSKDFSNGAKFPILSVALPKQYILDNIKYKYNDFNEIIDIENKETLFKLNLDCKIIPIANPKLFNSILKKFSNTGDILKLPGAASIYHNKDTNEKSIILAPWNKTFDDLSTEFKGVFAKRTKLLKIQLIQIYDMDSNPHFQDFFKCEHKESNCNFLLDFAQVYWNSRLHTEHERLVSLFQPYDLVVDVMAGVGPFSCPSGKKGVFVISNDLNPHSFKYMKENVERNGVSKYVQCTNEDGMEMISNILSYVKKFRERDCFNNKGELTLKTYVKSEKKGKRIMQEKVINVPKLPSHFVMNLPDSAIEFLHNFNGIYNNLDEEEIEKLPWVHVHCFEKYGQDEEVTEKDIQYRVYQRIMKQFQLSDDNEVMPFSYFKFHEVRRVAPCKPMFCVSFELPKNIVKNN</sequence>
<dbReference type="GO" id="GO:0070901">
    <property type="term" value="P:mitochondrial tRNA methylation"/>
    <property type="evidence" value="ECO:0007669"/>
    <property type="project" value="TreeGrafter"/>
</dbReference>
<evidence type="ECO:0000256" key="4">
    <source>
        <dbReference type="ARBA" id="ARBA00022691"/>
    </source>
</evidence>
<dbReference type="PANTHER" id="PTHR23245:SF36">
    <property type="entry name" value="TRNA (GUANINE(37)-N1)-METHYLTRANSFERASE"/>
    <property type="match status" value="1"/>
</dbReference>
<accession>A0A1B7TEG6</accession>
<evidence type="ECO:0000256" key="2">
    <source>
        <dbReference type="ARBA" id="ARBA00022603"/>
    </source>
</evidence>
<keyword evidence="5" id="KW-0819">tRNA processing</keyword>
<evidence type="ECO:0000256" key="3">
    <source>
        <dbReference type="ARBA" id="ARBA00022679"/>
    </source>
</evidence>
<dbReference type="Pfam" id="PF02475">
    <property type="entry name" value="TRM5-TYW2_MTfase"/>
    <property type="match status" value="1"/>
</dbReference>
<dbReference type="InterPro" id="IPR029063">
    <property type="entry name" value="SAM-dependent_MTases_sf"/>
</dbReference>
<dbReference type="PANTHER" id="PTHR23245">
    <property type="entry name" value="TRNA METHYLTRANSFERASE"/>
    <property type="match status" value="1"/>
</dbReference>
<protein>
    <recommendedName>
        <fullName evidence="6">SAM-dependent methyltransferase TRM5/TYW2-type domain-containing protein</fullName>
    </recommendedName>
</protein>